<gene>
    <name evidence="2" type="ORF">Acr_08g0002820</name>
</gene>
<accession>A0A7J0F091</accession>
<organism evidence="2 3">
    <name type="scientific">Actinidia rufa</name>
    <dbReference type="NCBI Taxonomy" id="165716"/>
    <lineage>
        <taxon>Eukaryota</taxon>
        <taxon>Viridiplantae</taxon>
        <taxon>Streptophyta</taxon>
        <taxon>Embryophyta</taxon>
        <taxon>Tracheophyta</taxon>
        <taxon>Spermatophyta</taxon>
        <taxon>Magnoliopsida</taxon>
        <taxon>eudicotyledons</taxon>
        <taxon>Gunneridae</taxon>
        <taxon>Pentapetalae</taxon>
        <taxon>asterids</taxon>
        <taxon>Ericales</taxon>
        <taxon>Actinidiaceae</taxon>
        <taxon>Actinidia</taxon>
    </lineage>
</organism>
<dbReference type="Pfam" id="PF13966">
    <property type="entry name" value="zf-RVT"/>
    <property type="match status" value="1"/>
</dbReference>
<evidence type="ECO:0000313" key="2">
    <source>
        <dbReference type="EMBL" id="GFY91886.1"/>
    </source>
</evidence>
<comment type="caution">
    <text evidence="2">The sequence shown here is derived from an EMBL/GenBank/DDBJ whole genome shotgun (WGS) entry which is preliminary data.</text>
</comment>
<feature type="domain" description="Reverse transcriptase zinc-binding" evidence="1">
    <location>
        <begin position="32"/>
        <end position="112"/>
    </location>
</feature>
<keyword evidence="3" id="KW-1185">Reference proteome</keyword>
<dbReference type="InterPro" id="IPR026960">
    <property type="entry name" value="RVT-Znf"/>
</dbReference>
<dbReference type="AlphaFoldDB" id="A0A7J0F091"/>
<dbReference type="Proteomes" id="UP000585474">
    <property type="component" value="Unassembled WGS sequence"/>
</dbReference>
<dbReference type="PANTHER" id="PTHR33116">
    <property type="entry name" value="REVERSE TRANSCRIPTASE ZINC-BINDING DOMAIN-CONTAINING PROTEIN-RELATED-RELATED"/>
    <property type="match status" value="1"/>
</dbReference>
<proteinExistence type="predicted"/>
<dbReference type="PANTHER" id="PTHR33116:SF84">
    <property type="entry name" value="RNA-DIRECTED DNA POLYMERASE"/>
    <property type="match status" value="1"/>
</dbReference>
<protein>
    <recommendedName>
        <fullName evidence="1">Reverse transcriptase zinc-binding domain-containing protein</fullName>
    </recommendedName>
</protein>
<dbReference type="EMBL" id="BJWL01000008">
    <property type="protein sequence ID" value="GFY91886.1"/>
    <property type="molecule type" value="Genomic_DNA"/>
</dbReference>
<evidence type="ECO:0000313" key="3">
    <source>
        <dbReference type="Proteomes" id="UP000585474"/>
    </source>
</evidence>
<name>A0A7J0F091_9ERIC</name>
<dbReference type="OrthoDB" id="1622315at2759"/>
<reference evidence="2 3" key="1">
    <citation type="submission" date="2019-07" db="EMBL/GenBank/DDBJ databases">
        <title>De Novo Assembly of kiwifruit Actinidia rufa.</title>
        <authorList>
            <person name="Sugita-Konishi S."/>
            <person name="Sato K."/>
            <person name="Mori E."/>
            <person name="Abe Y."/>
            <person name="Kisaki G."/>
            <person name="Hamano K."/>
            <person name="Suezawa K."/>
            <person name="Otani M."/>
            <person name="Fukuda T."/>
            <person name="Manabe T."/>
            <person name="Gomi K."/>
            <person name="Tabuchi M."/>
            <person name="Akimitsu K."/>
            <person name="Kataoka I."/>
        </authorList>
    </citation>
    <scope>NUCLEOTIDE SEQUENCE [LARGE SCALE GENOMIC DNA]</scope>
    <source>
        <strain evidence="3">cv. Fuchu</strain>
    </source>
</reference>
<evidence type="ECO:0000259" key="1">
    <source>
        <dbReference type="Pfam" id="PF13966"/>
    </source>
</evidence>
<sequence length="191" mass="22205">MGLRDEIIATEHSQQAAAEKINQWKANGDLYSKLAYEYFRPKAIKLKWPKVIWTNYATPKHAFILWLAMKERLLTKDRLPDPGANQPCSLCRAENETAEHLFFQCNYVRHIWNPIKSWLGFRRSLSSLKAAVEMGNQGSHRNRNPIQSKKAGHSLHHLFRLGSKESQNILKEESKLRKQLLGKSKFLCTEY</sequence>